<reference evidence="2" key="1">
    <citation type="journal article" date="2019" name="Int. J. Syst. Evol. Microbiol.">
        <title>The Global Catalogue of Microorganisms (GCM) 10K type strain sequencing project: providing services to taxonomists for standard genome sequencing and annotation.</title>
        <authorList>
            <consortium name="The Broad Institute Genomics Platform"/>
            <consortium name="The Broad Institute Genome Sequencing Center for Infectious Disease"/>
            <person name="Wu L."/>
            <person name="Ma J."/>
        </authorList>
    </citation>
    <scope>NUCLEOTIDE SEQUENCE [LARGE SCALE GENOMIC DNA]</scope>
    <source>
        <strain evidence="2">JCM 17555</strain>
    </source>
</reference>
<name>A0ABP7NW67_9GAMM</name>
<dbReference type="RefSeq" id="WP_344804398.1">
    <property type="nucleotide sequence ID" value="NZ_BAABBO010000007.1"/>
</dbReference>
<accession>A0ABP7NW67</accession>
<proteinExistence type="predicted"/>
<dbReference type="EMBL" id="BAABBO010000007">
    <property type="protein sequence ID" value="GAA3955366.1"/>
    <property type="molecule type" value="Genomic_DNA"/>
</dbReference>
<evidence type="ECO:0000313" key="1">
    <source>
        <dbReference type="EMBL" id="GAA3955366.1"/>
    </source>
</evidence>
<protein>
    <submittedName>
        <fullName evidence="1">Uncharacterized protein</fullName>
    </submittedName>
</protein>
<comment type="caution">
    <text evidence="1">The sequence shown here is derived from an EMBL/GenBank/DDBJ whole genome shotgun (WGS) entry which is preliminary data.</text>
</comment>
<gene>
    <name evidence="1" type="ORF">GCM10022278_12440</name>
</gene>
<organism evidence="1 2">
    <name type="scientific">Allohahella marinimesophila</name>
    <dbReference type="NCBI Taxonomy" id="1054972"/>
    <lineage>
        <taxon>Bacteria</taxon>
        <taxon>Pseudomonadati</taxon>
        <taxon>Pseudomonadota</taxon>
        <taxon>Gammaproteobacteria</taxon>
        <taxon>Oceanospirillales</taxon>
        <taxon>Hahellaceae</taxon>
        <taxon>Allohahella</taxon>
    </lineage>
</organism>
<sequence length="132" mass="14230">MIALPPPTTFRSDLRALLAMLCLVVVVFFSGGVSAFSHGDREFTQGQRTDAGQAGHIKAAFREALLLTQRLSHAETSDPDVFDDLLTPLLRLLSAWPASGFSAMHFHVAHTAKDLPNAAIATIPCQPQAPPR</sequence>
<dbReference type="Proteomes" id="UP001501337">
    <property type="component" value="Unassembled WGS sequence"/>
</dbReference>
<evidence type="ECO:0000313" key="2">
    <source>
        <dbReference type="Proteomes" id="UP001501337"/>
    </source>
</evidence>
<keyword evidence="2" id="KW-1185">Reference proteome</keyword>